<name>A0A1L8TP02_9ENTE</name>
<evidence type="ECO:0000313" key="1">
    <source>
        <dbReference type="EMBL" id="OJG45814.1"/>
    </source>
</evidence>
<dbReference type="InterPro" id="IPR011004">
    <property type="entry name" value="Trimer_LpxA-like_sf"/>
</dbReference>
<dbReference type="InterPro" id="IPR050484">
    <property type="entry name" value="Transf_Hexapept/Carb_Anhydrase"/>
</dbReference>
<accession>A0A1L8TP02</accession>
<dbReference type="Pfam" id="PF00132">
    <property type="entry name" value="Hexapep"/>
    <property type="match status" value="1"/>
</dbReference>
<dbReference type="PANTHER" id="PTHR13061:SF29">
    <property type="entry name" value="GAMMA CARBONIC ANHYDRASE-LIKE 1, MITOCHONDRIAL-RELATED"/>
    <property type="match status" value="1"/>
</dbReference>
<dbReference type="PANTHER" id="PTHR13061">
    <property type="entry name" value="DYNACTIN SUBUNIT P25"/>
    <property type="match status" value="1"/>
</dbReference>
<dbReference type="STRING" id="249189.RV04_GL001580"/>
<evidence type="ECO:0000313" key="2">
    <source>
        <dbReference type="Proteomes" id="UP000182077"/>
    </source>
</evidence>
<dbReference type="CDD" id="cd04645">
    <property type="entry name" value="LbH_gamma_CA_like"/>
    <property type="match status" value="1"/>
</dbReference>
<reference evidence="1 2" key="1">
    <citation type="submission" date="2014-12" db="EMBL/GenBank/DDBJ databases">
        <title>Draft genome sequences of 29 type strains of Enterococci.</title>
        <authorList>
            <person name="Zhong Z."/>
            <person name="Sun Z."/>
            <person name="Liu W."/>
            <person name="Zhang W."/>
            <person name="Zhang H."/>
        </authorList>
    </citation>
    <scope>NUCLEOTIDE SEQUENCE [LARGE SCALE GENOMIC DNA]</scope>
    <source>
        <strain evidence="1 2">DSM 17122</strain>
    </source>
</reference>
<organism evidence="1 2">
    <name type="scientific">Enterococcus hermanniensis</name>
    <dbReference type="NCBI Taxonomy" id="249189"/>
    <lineage>
        <taxon>Bacteria</taxon>
        <taxon>Bacillati</taxon>
        <taxon>Bacillota</taxon>
        <taxon>Bacilli</taxon>
        <taxon>Lactobacillales</taxon>
        <taxon>Enterococcaceae</taxon>
        <taxon>Enterococcus</taxon>
    </lineage>
</organism>
<dbReference type="RefSeq" id="WP_071857484.1">
    <property type="nucleotide sequence ID" value="NZ_JBHSHK010000009.1"/>
</dbReference>
<dbReference type="OrthoDB" id="9803036at2"/>
<dbReference type="SUPFAM" id="SSF51161">
    <property type="entry name" value="Trimeric LpxA-like enzymes"/>
    <property type="match status" value="1"/>
</dbReference>
<proteinExistence type="predicted"/>
<dbReference type="InterPro" id="IPR047324">
    <property type="entry name" value="LbH_gamma_CA-like"/>
</dbReference>
<protein>
    <submittedName>
        <fullName evidence="1">Carbonic anhydrase/acetyltransferase</fullName>
    </submittedName>
</protein>
<dbReference type="AlphaFoldDB" id="A0A1L8TP02"/>
<dbReference type="InterPro" id="IPR001451">
    <property type="entry name" value="Hexapep"/>
</dbReference>
<comment type="caution">
    <text evidence="1">The sequence shown here is derived from an EMBL/GenBank/DDBJ whole genome shotgun (WGS) entry which is preliminary data.</text>
</comment>
<dbReference type="EMBL" id="JXKQ01000004">
    <property type="protein sequence ID" value="OJG45814.1"/>
    <property type="molecule type" value="Genomic_DNA"/>
</dbReference>
<sequence>MTNFIAESADVYGDLTIGKGSTIWFQSVLRADSNTISIGEKSNVQDGTIIHVDQDAPTVIGDYVTIGHAAIIHGCEIQSGALIGMGATILNHAVIGENSLISAGSLVTEGSVIPANSLAFGSPARVVRSLTPAEIEKNHANAEHYYQLGNAYLNEEISVYQPKK</sequence>
<dbReference type="Proteomes" id="UP000182077">
    <property type="component" value="Unassembled WGS sequence"/>
</dbReference>
<keyword evidence="1" id="KW-0808">Transferase</keyword>
<dbReference type="Gene3D" id="2.160.10.10">
    <property type="entry name" value="Hexapeptide repeat proteins"/>
    <property type="match status" value="1"/>
</dbReference>
<gene>
    <name evidence="1" type="ORF">RV04_GL001580</name>
</gene>
<dbReference type="GO" id="GO:0016740">
    <property type="term" value="F:transferase activity"/>
    <property type="evidence" value="ECO:0007669"/>
    <property type="project" value="UniProtKB-KW"/>
</dbReference>
<keyword evidence="2" id="KW-1185">Reference proteome</keyword>